<accession>A0A0D0B4C0</accession>
<evidence type="ECO:0000313" key="1">
    <source>
        <dbReference type="EMBL" id="KIK44774.1"/>
    </source>
</evidence>
<organism evidence="1 2">
    <name type="scientific">Suillus luteus UH-Slu-Lm8-n1</name>
    <dbReference type="NCBI Taxonomy" id="930992"/>
    <lineage>
        <taxon>Eukaryota</taxon>
        <taxon>Fungi</taxon>
        <taxon>Dikarya</taxon>
        <taxon>Basidiomycota</taxon>
        <taxon>Agaricomycotina</taxon>
        <taxon>Agaricomycetes</taxon>
        <taxon>Agaricomycetidae</taxon>
        <taxon>Boletales</taxon>
        <taxon>Suillineae</taxon>
        <taxon>Suillaceae</taxon>
        <taxon>Suillus</taxon>
    </lineage>
</organism>
<proteinExistence type="predicted"/>
<dbReference type="EMBL" id="KN835184">
    <property type="protein sequence ID" value="KIK44774.1"/>
    <property type="molecule type" value="Genomic_DNA"/>
</dbReference>
<dbReference type="Proteomes" id="UP000054485">
    <property type="component" value="Unassembled WGS sequence"/>
</dbReference>
<evidence type="ECO:0000313" key="2">
    <source>
        <dbReference type="Proteomes" id="UP000054485"/>
    </source>
</evidence>
<name>A0A0D0B4C0_9AGAM</name>
<dbReference type="AlphaFoldDB" id="A0A0D0B4C0"/>
<dbReference type="InParanoid" id="A0A0D0B4C0"/>
<gene>
    <name evidence="1" type="ORF">CY34DRAFT_802347</name>
</gene>
<dbReference type="HOGENOM" id="CLU_3088888_0_0_1"/>
<protein>
    <submittedName>
        <fullName evidence="1">Uncharacterized protein</fullName>
    </submittedName>
</protein>
<reference evidence="1 2" key="1">
    <citation type="submission" date="2014-04" db="EMBL/GenBank/DDBJ databases">
        <authorList>
            <consortium name="DOE Joint Genome Institute"/>
            <person name="Kuo A."/>
            <person name="Ruytinx J."/>
            <person name="Rineau F."/>
            <person name="Colpaert J."/>
            <person name="Kohler A."/>
            <person name="Nagy L.G."/>
            <person name="Floudas D."/>
            <person name="Copeland A."/>
            <person name="Barry K.W."/>
            <person name="Cichocki N."/>
            <person name="Veneault-Fourrey C."/>
            <person name="LaButti K."/>
            <person name="Lindquist E.A."/>
            <person name="Lipzen A."/>
            <person name="Lundell T."/>
            <person name="Morin E."/>
            <person name="Murat C."/>
            <person name="Sun H."/>
            <person name="Tunlid A."/>
            <person name="Henrissat B."/>
            <person name="Grigoriev I.V."/>
            <person name="Hibbett D.S."/>
            <person name="Martin F."/>
            <person name="Nordberg H.P."/>
            <person name="Cantor M.N."/>
            <person name="Hua S.X."/>
        </authorList>
    </citation>
    <scope>NUCLEOTIDE SEQUENCE [LARGE SCALE GENOMIC DNA]</scope>
    <source>
        <strain evidence="1 2">UH-Slu-Lm8-n1</strain>
    </source>
</reference>
<reference evidence="2" key="2">
    <citation type="submission" date="2015-01" db="EMBL/GenBank/DDBJ databases">
        <title>Evolutionary Origins and Diversification of the Mycorrhizal Mutualists.</title>
        <authorList>
            <consortium name="DOE Joint Genome Institute"/>
            <consortium name="Mycorrhizal Genomics Consortium"/>
            <person name="Kohler A."/>
            <person name="Kuo A."/>
            <person name="Nagy L.G."/>
            <person name="Floudas D."/>
            <person name="Copeland A."/>
            <person name="Barry K.W."/>
            <person name="Cichocki N."/>
            <person name="Veneault-Fourrey C."/>
            <person name="LaButti K."/>
            <person name="Lindquist E.A."/>
            <person name="Lipzen A."/>
            <person name="Lundell T."/>
            <person name="Morin E."/>
            <person name="Murat C."/>
            <person name="Riley R."/>
            <person name="Ohm R."/>
            <person name="Sun H."/>
            <person name="Tunlid A."/>
            <person name="Henrissat B."/>
            <person name="Grigoriev I.V."/>
            <person name="Hibbett D.S."/>
            <person name="Martin F."/>
        </authorList>
    </citation>
    <scope>NUCLEOTIDE SEQUENCE [LARGE SCALE GENOMIC DNA]</scope>
    <source>
        <strain evidence="2">UH-Slu-Lm8-n1</strain>
    </source>
</reference>
<keyword evidence="2" id="KW-1185">Reference proteome</keyword>
<sequence>MCFDDKYSLHTNRNNGRQEKPDLYRVSAIYDRNARWLTDDTGRTVLKIEESP</sequence>